<dbReference type="AlphaFoldDB" id="A0A2N1N4X8"/>
<proteinExistence type="predicted"/>
<evidence type="ECO:0000256" key="1">
    <source>
        <dbReference type="SAM" id="MobiDB-lite"/>
    </source>
</evidence>
<sequence>MHTPSNKDKQQPPNVLPDLDTNGAPSGNQVPDSIVTLAITRDDFQAAAVPNAASESLKKITTNNALIEAVNNSFLETYESYTGKARMTSSGDAKCLIIYFNTAEARNLCVGSTHPKFTDLIFYAPTPI</sequence>
<reference evidence="2 3" key="1">
    <citation type="submission" date="2016-04" db="EMBL/GenBank/DDBJ databases">
        <title>Genome analyses suggest a sexual origin of heterokaryosis in a supposedly ancient asexual fungus.</title>
        <authorList>
            <person name="Ropars J."/>
            <person name="Sedzielewska K."/>
            <person name="Noel J."/>
            <person name="Charron P."/>
            <person name="Farinelli L."/>
            <person name="Marton T."/>
            <person name="Kruger M."/>
            <person name="Pelin A."/>
            <person name="Brachmann A."/>
            <person name="Corradi N."/>
        </authorList>
    </citation>
    <scope>NUCLEOTIDE SEQUENCE [LARGE SCALE GENOMIC DNA]</scope>
    <source>
        <strain evidence="2 3">C2</strain>
    </source>
</reference>
<reference evidence="2 3" key="2">
    <citation type="submission" date="2017-10" db="EMBL/GenBank/DDBJ databases">
        <title>Extensive intraspecific genome diversity in a model arbuscular mycorrhizal fungus.</title>
        <authorList>
            <person name="Chen E.C.H."/>
            <person name="Morin E."/>
            <person name="Baudet D."/>
            <person name="Noel J."/>
            <person name="Ndikumana S."/>
            <person name="Charron P."/>
            <person name="St-Onge C."/>
            <person name="Giorgi J."/>
            <person name="Grigoriev I.V."/>
            <person name="Roux C."/>
            <person name="Martin F.M."/>
            <person name="Corradi N."/>
        </authorList>
    </citation>
    <scope>NUCLEOTIDE SEQUENCE [LARGE SCALE GENOMIC DNA]</scope>
    <source>
        <strain evidence="2 3">C2</strain>
    </source>
</reference>
<accession>A0A2N1N4X8</accession>
<organism evidence="2 3">
    <name type="scientific">Rhizophagus irregularis</name>
    <dbReference type="NCBI Taxonomy" id="588596"/>
    <lineage>
        <taxon>Eukaryota</taxon>
        <taxon>Fungi</taxon>
        <taxon>Fungi incertae sedis</taxon>
        <taxon>Mucoromycota</taxon>
        <taxon>Glomeromycotina</taxon>
        <taxon>Glomeromycetes</taxon>
        <taxon>Glomerales</taxon>
        <taxon>Glomeraceae</taxon>
        <taxon>Rhizophagus</taxon>
    </lineage>
</organism>
<comment type="caution">
    <text evidence="2">The sequence shown here is derived from an EMBL/GenBank/DDBJ whole genome shotgun (WGS) entry which is preliminary data.</text>
</comment>
<protein>
    <submittedName>
        <fullName evidence="2">Uncharacterized protein</fullName>
    </submittedName>
</protein>
<evidence type="ECO:0000313" key="3">
    <source>
        <dbReference type="Proteomes" id="UP000233469"/>
    </source>
</evidence>
<gene>
    <name evidence="2" type="ORF">RhiirC2_781670</name>
</gene>
<feature type="compositionally biased region" description="Basic and acidic residues" evidence="1">
    <location>
        <begin position="1"/>
        <end position="10"/>
    </location>
</feature>
<dbReference type="Proteomes" id="UP000233469">
    <property type="component" value="Unassembled WGS sequence"/>
</dbReference>
<name>A0A2N1N4X8_9GLOM</name>
<evidence type="ECO:0000313" key="2">
    <source>
        <dbReference type="EMBL" id="PKK68919.1"/>
    </source>
</evidence>
<feature type="region of interest" description="Disordered" evidence="1">
    <location>
        <begin position="1"/>
        <end position="32"/>
    </location>
</feature>
<dbReference type="EMBL" id="LLXL01000788">
    <property type="protein sequence ID" value="PKK68919.1"/>
    <property type="molecule type" value="Genomic_DNA"/>
</dbReference>